<dbReference type="OrthoDB" id="9806939at2"/>
<evidence type="ECO:0000313" key="5">
    <source>
        <dbReference type="EMBL" id="SCB71818.1"/>
    </source>
</evidence>
<dbReference type="InterPro" id="IPR050465">
    <property type="entry name" value="UPF0194_transport"/>
</dbReference>
<keyword evidence="2 3" id="KW-0175">Coiled coil</keyword>
<dbReference type="Gene3D" id="2.40.420.20">
    <property type="match status" value="1"/>
</dbReference>
<feature type="transmembrane region" description="Helical" evidence="4">
    <location>
        <begin position="17"/>
        <end position="39"/>
    </location>
</feature>
<dbReference type="PANTHER" id="PTHR32347">
    <property type="entry name" value="EFFLUX SYSTEM COMPONENT YKNX-RELATED"/>
    <property type="match status" value="1"/>
</dbReference>
<keyword evidence="4" id="KW-0812">Transmembrane</keyword>
<gene>
    <name evidence="5" type="ORF">GA0116948_10115</name>
</gene>
<dbReference type="EMBL" id="FMAR01000001">
    <property type="protein sequence ID" value="SCB71818.1"/>
    <property type="molecule type" value="Genomic_DNA"/>
</dbReference>
<protein>
    <submittedName>
        <fullName evidence="5">HlyD family secretion protein</fullName>
    </submittedName>
</protein>
<keyword evidence="6" id="KW-1185">Reference proteome</keyword>
<dbReference type="PANTHER" id="PTHR32347:SF14">
    <property type="entry name" value="EFFLUX SYSTEM COMPONENT YKNX-RELATED"/>
    <property type="match status" value="1"/>
</dbReference>
<evidence type="ECO:0000256" key="1">
    <source>
        <dbReference type="ARBA" id="ARBA00004196"/>
    </source>
</evidence>
<evidence type="ECO:0000313" key="6">
    <source>
        <dbReference type="Proteomes" id="UP000242818"/>
    </source>
</evidence>
<evidence type="ECO:0000256" key="4">
    <source>
        <dbReference type="SAM" id="Phobius"/>
    </source>
</evidence>
<dbReference type="GO" id="GO:0030313">
    <property type="term" value="C:cell envelope"/>
    <property type="evidence" value="ECO:0007669"/>
    <property type="project" value="UniProtKB-SubCell"/>
</dbReference>
<evidence type="ECO:0000256" key="3">
    <source>
        <dbReference type="SAM" id="Coils"/>
    </source>
</evidence>
<organism evidence="5 6">
    <name type="scientific">Chitinophaga costaii</name>
    <dbReference type="NCBI Taxonomy" id="1335309"/>
    <lineage>
        <taxon>Bacteria</taxon>
        <taxon>Pseudomonadati</taxon>
        <taxon>Bacteroidota</taxon>
        <taxon>Chitinophagia</taxon>
        <taxon>Chitinophagales</taxon>
        <taxon>Chitinophagaceae</taxon>
        <taxon>Chitinophaga</taxon>
    </lineage>
</organism>
<reference evidence="5 6" key="1">
    <citation type="submission" date="2016-08" db="EMBL/GenBank/DDBJ databases">
        <authorList>
            <person name="Seilhamer J.J."/>
        </authorList>
    </citation>
    <scope>NUCLEOTIDE SEQUENCE [LARGE SCALE GENOMIC DNA]</scope>
    <source>
        <strain evidence="5 6">A37T2</strain>
    </source>
</reference>
<dbReference type="Gene3D" id="2.40.30.170">
    <property type="match status" value="1"/>
</dbReference>
<sequence>MDTVIAASVRKRTTYKWLITGGAVLLLLGAGVWLLRYAVSSSISRSVITTAVVEKGNIENTLTATGEVLPEFEEVITSPINASVQQVALNAGSTVKAGESLLTLDKSATQTSYEKLKFQLESKRNDIKKLRLQLDKSFYDIKSNNDIKQLQINSLEADVENARRLYKAGGGTREDIEKAELNLKVARLEKLQLENEIKSKQQTMQVEMREAEIAAAIQDNELQELQRKLQQANVVASRDGVITWINRNIGAVIHEGDALARIADLNSFKVQGSISDNYLDQLHKGMAAIVRMNELQIRGTVINIQPAVQNGIITFDVQLNERNHPLLHPNLKVDVYLVTAAQNNVLRVANGPAFRGAATQDIFIIRHQKAERVAVHIGMSNFDYVELKDHVKPGDVVITNDMSNYKNAQTLTLTP</sequence>
<evidence type="ECO:0000256" key="2">
    <source>
        <dbReference type="ARBA" id="ARBA00023054"/>
    </source>
</evidence>
<dbReference type="AlphaFoldDB" id="A0A1C3YP60"/>
<dbReference type="RefSeq" id="WP_089707757.1">
    <property type="nucleotide sequence ID" value="NZ_FMAR01000001.1"/>
</dbReference>
<dbReference type="GO" id="GO:0015562">
    <property type="term" value="F:efflux transmembrane transporter activity"/>
    <property type="evidence" value="ECO:0007669"/>
    <property type="project" value="InterPro"/>
</dbReference>
<dbReference type="Proteomes" id="UP000242818">
    <property type="component" value="Unassembled WGS sequence"/>
</dbReference>
<dbReference type="SUPFAM" id="SSF111369">
    <property type="entry name" value="HlyD-like secretion proteins"/>
    <property type="match status" value="2"/>
</dbReference>
<name>A0A1C3YP60_9BACT</name>
<keyword evidence="4" id="KW-1133">Transmembrane helix</keyword>
<accession>A0A1C3YP60</accession>
<dbReference type="Gene3D" id="2.40.50.100">
    <property type="match status" value="1"/>
</dbReference>
<dbReference type="STRING" id="1335309.GA0116948_10115"/>
<dbReference type="Gene3D" id="1.10.287.470">
    <property type="entry name" value="Helix hairpin bin"/>
    <property type="match status" value="1"/>
</dbReference>
<feature type="coiled-coil region" evidence="3">
    <location>
        <begin position="113"/>
        <end position="235"/>
    </location>
</feature>
<proteinExistence type="predicted"/>
<comment type="subcellular location">
    <subcellularLocation>
        <location evidence="1">Cell envelope</location>
    </subcellularLocation>
</comment>
<keyword evidence="4" id="KW-0472">Membrane</keyword>